<evidence type="ECO:0000256" key="1">
    <source>
        <dbReference type="SAM" id="MobiDB-lite"/>
    </source>
</evidence>
<dbReference type="Proteomes" id="UP000249720">
    <property type="component" value="Unassembled WGS sequence"/>
</dbReference>
<gene>
    <name evidence="2" type="ORF">LX80_02733</name>
</gene>
<evidence type="ECO:0000313" key="2">
    <source>
        <dbReference type="EMBL" id="PZX59486.1"/>
    </source>
</evidence>
<keyword evidence="3" id="KW-1185">Reference proteome</keyword>
<feature type="region of interest" description="Disordered" evidence="1">
    <location>
        <begin position="25"/>
        <end position="47"/>
    </location>
</feature>
<name>A0A2W7RKH6_9BACT</name>
<protein>
    <submittedName>
        <fullName evidence="2">Uncharacterized protein</fullName>
    </submittedName>
</protein>
<dbReference type="EMBL" id="QKZV01000013">
    <property type="protein sequence ID" value="PZX59486.1"/>
    <property type="molecule type" value="Genomic_DNA"/>
</dbReference>
<feature type="compositionally biased region" description="Polar residues" evidence="1">
    <location>
        <begin position="37"/>
        <end position="47"/>
    </location>
</feature>
<accession>A0A2W7RKH6</accession>
<dbReference type="AlphaFoldDB" id="A0A2W7RKH6"/>
<comment type="caution">
    <text evidence="2">The sequence shown here is derived from an EMBL/GenBank/DDBJ whole genome shotgun (WGS) entry which is preliminary data.</text>
</comment>
<sequence>MKAFLLVTFPKRKYPVERLLRNTSSIPDKPMPGDALSSRQTFNHFKI</sequence>
<dbReference type="RefSeq" id="WP_170120470.1">
    <property type="nucleotide sequence ID" value="NZ_QKZV01000013.1"/>
</dbReference>
<organism evidence="2 3">
    <name type="scientific">Hydrotalea sandarakina</name>
    <dbReference type="NCBI Taxonomy" id="1004304"/>
    <lineage>
        <taxon>Bacteria</taxon>
        <taxon>Pseudomonadati</taxon>
        <taxon>Bacteroidota</taxon>
        <taxon>Chitinophagia</taxon>
        <taxon>Chitinophagales</taxon>
        <taxon>Chitinophagaceae</taxon>
        <taxon>Hydrotalea</taxon>
    </lineage>
</organism>
<proteinExistence type="predicted"/>
<reference evidence="2 3" key="1">
    <citation type="submission" date="2018-06" db="EMBL/GenBank/DDBJ databases">
        <title>Genomic Encyclopedia of Archaeal and Bacterial Type Strains, Phase II (KMG-II): from individual species to whole genera.</title>
        <authorList>
            <person name="Goeker M."/>
        </authorList>
    </citation>
    <scope>NUCLEOTIDE SEQUENCE [LARGE SCALE GENOMIC DNA]</scope>
    <source>
        <strain evidence="2 3">DSM 23241</strain>
    </source>
</reference>
<evidence type="ECO:0000313" key="3">
    <source>
        <dbReference type="Proteomes" id="UP000249720"/>
    </source>
</evidence>